<gene>
    <name evidence="2" type="ORF">ACFQ5G_13810</name>
</gene>
<dbReference type="Proteomes" id="UP001597183">
    <property type="component" value="Unassembled WGS sequence"/>
</dbReference>
<organism evidence="2 3">
    <name type="scientific">Actinoplanes sichuanensis</name>
    <dbReference type="NCBI Taxonomy" id="512349"/>
    <lineage>
        <taxon>Bacteria</taxon>
        <taxon>Bacillati</taxon>
        <taxon>Actinomycetota</taxon>
        <taxon>Actinomycetes</taxon>
        <taxon>Micromonosporales</taxon>
        <taxon>Micromonosporaceae</taxon>
        <taxon>Actinoplanes</taxon>
    </lineage>
</organism>
<accession>A0ABW4A7A8</accession>
<dbReference type="SUPFAM" id="SSF89796">
    <property type="entry name" value="CoA-transferase family III (CaiB/BaiF)"/>
    <property type="match status" value="1"/>
</dbReference>
<protein>
    <submittedName>
        <fullName evidence="2">CaiB/BaiF CoA transferase family protein</fullName>
    </submittedName>
</protein>
<evidence type="ECO:0000313" key="3">
    <source>
        <dbReference type="Proteomes" id="UP001597183"/>
    </source>
</evidence>
<dbReference type="Gene3D" id="3.30.1540.10">
    <property type="entry name" value="formyl-coa transferase, domain 3"/>
    <property type="match status" value="1"/>
</dbReference>
<reference evidence="3" key="1">
    <citation type="journal article" date="2019" name="Int. J. Syst. Evol. Microbiol.">
        <title>The Global Catalogue of Microorganisms (GCM) 10K type strain sequencing project: providing services to taxonomists for standard genome sequencing and annotation.</title>
        <authorList>
            <consortium name="The Broad Institute Genomics Platform"/>
            <consortium name="The Broad Institute Genome Sequencing Center for Infectious Disease"/>
            <person name="Wu L."/>
            <person name="Ma J."/>
        </authorList>
    </citation>
    <scope>NUCLEOTIDE SEQUENCE [LARGE SCALE GENOMIC DNA]</scope>
    <source>
        <strain evidence="3">CCM 7526</strain>
    </source>
</reference>
<dbReference type="Pfam" id="PF02515">
    <property type="entry name" value="CoA_transf_3"/>
    <property type="match status" value="1"/>
</dbReference>
<dbReference type="InterPro" id="IPR050483">
    <property type="entry name" value="CoA-transferase_III_domain"/>
</dbReference>
<proteinExistence type="predicted"/>
<name>A0ABW4A7A8_9ACTN</name>
<keyword evidence="3" id="KW-1185">Reference proteome</keyword>
<dbReference type="RefSeq" id="WP_317793184.1">
    <property type="nucleotide sequence ID" value="NZ_AP028461.1"/>
</dbReference>
<sequence>MAQQSKGPLDGLLVADFSRILAGPYATMLLADLGAEVIKVEGPGGDDTRTWMPPVRDGVSTYYLGINRNKRSIALDLKDPDDRAAAQELARRADVLIENMRPGGLARFGLDYDTVRGGNERIVYASISGFGSGAGAGMPGYDLMVQAISGLMSLTGDPDGSPYRAGISVFDVMAGLHASIGILAALHRRADTGQGQHVEVNLLSSALSGLVNHSSGYVAGGTVPYRMGNAHPSLFPYEPLPVADGELIVIAGNDGQFRKLCQVLGLDGLPEDPRFGRNQDRTANREELRPILVERLRTRTRDEWFRDLMAAGVPCAPINTIDGGVAMAEELGLNPVVTVGGVPGVRNPITFSQTPARYELPPPGLDEHGEEIRRWLTN</sequence>
<dbReference type="InterPro" id="IPR003673">
    <property type="entry name" value="CoA-Trfase_fam_III"/>
</dbReference>
<keyword evidence="1 2" id="KW-0808">Transferase</keyword>
<dbReference type="Gene3D" id="3.40.50.10540">
    <property type="entry name" value="Crotonobetainyl-coa:carnitine coa-transferase, domain 1"/>
    <property type="match status" value="1"/>
</dbReference>
<comment type="caution">
    <text evidence="2">The sequence shown here is derived from an EMBL/GenBank/DDBJ whole genome shotgun (WGS) entry which is preliminary data.</text>
</comment>
<evidence type="ECO:0000313" key="2">
    <source>
        <dbReference type="EMBL" id="MFD1366424.1"/>
    </source>
</evidence>
<dbReference type="InterPro" id="IPR044855">
    <property type="entry name" value="CoA-Trfase_III_dom3_sf"/>
</dbReference>
<dbReference type="PANTHER" id="PTHR48207">
    <property type="entry name" value="SUCCINATE--HYDROXYMETHYLGLUTARATE COA-TRANSFERASE"/>
    <property type="match status" value="1"/>
</dbReference>
<dbReference type="EMBL" id="JBHTMK010000018">
    <property type="protein sequence ID" value="MFD1366424.1"/>
    <property type="molecule type" value="Genomic_DNA"/>
</dbReference>
<dbReference type="PANTHER" id="PTHR48207:SF3">
    <property type="entry name" value="SUCCINATE--HYDROXYMETHYLGLUTARATE COA-TRANSFERASE"/>
    <property type="match status" value="1"/>
</dbReference>
<dbReference type="GO" id="GO:0016740">
    <property type="term" value="F:transferase activity"/>
    <property type="evidence" value="ECO:0007669"/>
    <property type="project" value="UniProtKB-KW"/>
</dbReference>
<dbReference type="InterPro" id="IPR023606">
    <property type="entry name" value="CoA-Trfase_III_dom_1_sf"/>
</dbReference>
<evidence type="ECO:0000256" key="1">
    <source>
        <dbReference type="ARBA" id="ARBA00022679"/>
    </source>
</evidence>